<dbReference type="Pfam" id="PF13400">
    <property type="entry name" value="Tad"/>
    <property type="match status" value="1"/>
</dbReference>
<evidence type="ECO:0000259" key="1">
    <source>
        <dbReference type="Pfam" id="PF13400"/>
    </source>
</evidence>
<proteinExistence type="predicted"/>
<gene>
    <name evidence="2" type="ORF">ASR47_1002358</name>
</gene>
<evidence type="ECO:0000313" key="3">
    <source>
        <dbReference type="Proteomes" id="UP000092713"/>
    </source>
</evidence>
<dbReference type="RefSeq" id="WP_065310262.1">
    <property type="nucleotide sequence ID" value="NZ_LOCQ01000061.1"/>
</dbReference>
<dbReference type="PATRIC" id="fig|1747903.4.peg.806"/>
<dbReference type="STRING" id="1747903.ASR47_1002358"/>
<accession>A0A1A7BXT6</accession>
<dbReference type="InterPro" id="IPR028087">
    <property type="entry name" value="Tad_N"/>
</dbReference>
<keyword evidence="3" id="KW-1185">Reference proteome</keyword>
<dbReference type="OrthoDB" id="8595764at2"/>
<dbReference type="AlphaFoldDB" id="A0A1A7BXT6"/>
<evidence type="ECO:0000313" key="2">
    <source>
        <dbReference type="EMBL" id="OBV37300.1"/>
    </source>
</evidence>
<reference evidence="2 3" key="1">
    <citation type="submission" date="2016-04" db="EMBL/GenBank/DDBJ databases">
        <title>Draft genome sequence of Janthinobacterium psychrotolerans sp. nov., isolated from freshwater sediments in Denmark.</title>
        <authorList>
            <person name="Gong X."/>
            <person name="Skrivergaard S."/>
            <person name="Korsgaard B.S."/>
            <person name="Schreiber L."/>
            <person name="Marshall I.P."/>
            <person name="Finster K."/>
            <person name="Schramm A."/>
        </authorList>
    </citation>
    <scope>NUCLEOTIDE SEQUENCE [LARGE SCALE GENOMIC DNA]</scope>
    <source>
        <strain evidence="2 3">S3-2</strain>
    </source>
</reference>
<name>A0A1A7BXT6_9BURK</name>
<protein>
    <submittedName>
        <fullName evidence="2">Flp pilus assembly protein TadG</fullName>
    </submittedName>
</protein>
<sequence>MLIMFSILLIVVLGFIGLALDVGQVIGRKTELQNLADNAALAAAPELVGTAAGLANAVAKAKSSAAGQSLYRRRMQGALLSDDSIRFASAPDAPAGAWQAAGAVSDPARALFVRVDTRNNTPALGQVATAFLGAWSPALRTLDTSGRAVAGRSSMRITPLAICALSAAPASLRTNPGPPERKEALEFGFRRGVAYNLLNLNPHGAAPETFLLNPVGPLGAIGPSAQLGDASVEPFICGGSMLHTAIIGKAIHAHRPFPAALWPAFNARFNQYGANRCNPVSAPPDTNIRAFPFAQPSGWWMNVPSGSNALATTGAPLLTVADLPPVAAGQPASIAPASYGPLWSFAKAVQYANPKPAGDYTAFPNNAWASLYPGLPTAPASNSAYPVVGTPYGSAAFLTAPAGNAGVAQRRVLHIALLACPAPAGGDVLASVLGIARFFMTAPAASGVLSGEFAGMADELALGGPAELLQ</sequence>
<comment type="caution">
    <text evidence="2">The sequence shown here is derived from an EMBL/GenBank/DDBJ whole genome shotgun (WGS) entry which is preliminary data.</text>
</comment>
<organism evidence="2 3">
    <name type="scientific">Janthinobacterium psychrotolerans</name>
    <dbReference type="NCBI Taxonomy" id="1747903"/>
    <lineage>
        <taxon>Bacteria</taxon>
        <taxon>Pseudomonadati</taxon>
        <taxon>Pseudomonadota</taxon>
        <taxon>Betaproteobacteria</taxon>
        <taxon>Burkholderiales</taxon>
        <taxon>Oxalobacteraceae</taxon>
        <taxon>Janthinobacterium</taxon>
    </lineage>
</organism>
<dbReference type="EMBL" id="LOCQ01000061">
    <property type="protein sequence ID" value="OBV37300.1"/>
    <property type="molecule type" value="Genomic_DNA"/>
</dbReference>
<dbReference type="Proteomes" id="UP000092713">
    <property type="component" value="Unassembled WGS sequence"/>
</dbReference>
<feature type="domain" description="Putative Flp pilus-assembly TadG-like N-terminal" evidence="1">
    <location>
        <begin position="4"/>
        <end position="44"/>
    </location>
</feature>